<comment type="caution">
    <text evidence="4">The sequence shown here is derived from an EMBL/GenBank/DDBJ whole genome shotgun (WGS) entry which is preliminary data.</text>
</comment>
<accession>A0AA38WBN5</accession>
<evidence type="ECO:0000313" key="5">
    <source>
        <dbReference type="Proteomes" id="UP001172457"/>
    </source>
</evidence>
<dbReference type="PANTHER" id="PTHR24123">
    <property type="entry name" value="ANKYRIN REPEAT-CONTAINING"/>
    <property type="match status" value="1"/>
</dbReference>
<dbReference type="EMBL" id="JARYMX010000004">
    <property type="protein sequence ID" value="KAJ9554507.1"/>
    <property type="molecule type" value="Genomic_DNA"/>
</dbReference>
<dbReference type="SUPFAM" id="SSF48403">
    <property type="entry name" value="Ankyrin repeat"/>
    <property type="match status" value="1"/>
</dbReference>
<organism evidence="4 5">
    <name type="scientific">Centaurea solstitialis</name>
    <name type="common">yellow star-thistle</name>
    <dbReference type="NCBI Taxonomy" id="347529"/>
    <lineage>
        <taxon>Eukaryota</taxon>
        <taxon>Viridiplantae</taxon>
        <taxon>Streptophyta</taxon>
        <taxon>Embryophyta</taxon>
        <taxon>Tracheophyta</taxon>
        <taxon>Spermatophyta</taxon>
        <taxon>Magnoliopsida</taxon>
        <taxon>eudicotyledons</taxon>
        <taxon>Gunneridae</taxon>
        <taxon>Pentapetalae</taxon>
        <taxon>asterids</taxon>
        <taxon>campanulids</taxon>
        <taxon>Asterales</taxon>
        <taxon>Asteraceae</taxon>
        <taxon>Carduoideae</taxon>
        <taxon>Cardueae</taxon>
        <taxon>Centaureinae</taxon>
        <taxon>Centaurea</taxon>
    </lineage>
</organism>
<name>A0AA38WBN5_9ASTR</name>
<dbReference type="PANTHER" id="PTHR24123:SF95">
    <property type="entry name" value="ANKYRIN-2-LIKE"/>
    <property type="match status" value="1"/>
</dbReference>
<dbReference type="InterPro" id="IPR002110">
    <property type="entry name" value="Ankyrin_rpt"/>
</dbReference>
<dbReference type="InterPro" id="IPR036770">
    <property type="entry name" value="Ankyrin_rpt-contain_sf"/>
</dbReference>
<dbReference type="PROSITE" id="PS50297">
    <property type="entry name" value="ANK_REP_REGION"/>
    <property type="match status" value="1"/>
</dbReference>
<keyword evidence="2 3" id="KW-0040">ANK repeat</keyword>
<keyword evidence="5" id="KW-1185">Reference proteome</keyword>
<dbReference type="Pfam" id="PF00023">
    <property type="entry name" value="Ank"/>
    <property type="match status" value="1"/>
</dbReference>
<sequence>MTVFNAGDCTGGGGGRYLDVKQVFPVEDYQEKVSQRLIEAVHENDLKLAFDCLLDPFVDVNFIGTVCLSSKKTEIVLHDESPSEVRVEFEEFKTDVTALFLAAHAGNTTLVRKLLIAGANVNKKLFRGYATTAAARGCHIEILDLLLEGGASQLACEEALMESSHLGLAGPAKALMASDLIRPNVAVHALVNASCRGFVDVVETLLKVGFQ</sequence>
<dbReference type="Gene3D" id="1.25.40.20">
    <property type="entry name" value="Ankyrin repeat-containing domain"/>
    <property type="match status" value="1"/>
</dbReference>
<reference evidence="4" key="1">
    <citation type="submission" date="2023-03" db="EMBL/GenBank/DDBJ databases">
        <title>Chromosome-scale reference genome and RAD-based genetic map of yellow starthistle (Centaurea solstitialis) reveal putative structural variation and QTLs associated with invader traits.</title>
        <authorList>
            <person name="Reatini B."/>
            <person name="Cang F.A."/>
            <person name="Jiang Q."/>
            <person name="Mckibben M.T.W."/>
            <person name="Barker M.S."/>
            <person name="Rieseberg L.H."/>
            <person name="Dlugosch K.M."/>
        </authorList>
    </citation>
    <scope>NUCLEOTIDE SEQUENCE</scope>
    <source>
        <strain evidence="4">CAN-66</strain>
        <tissue evidence="4">Leaf</tissue>
    </source>
</reference>
<dbReference type="Proteomes" id="UP001172457">
    <property type="component" value="Chromosome 4"/>
</dbReference>
<evidence type="ECO:0000256" key="2">
    <source>
        <dbReference type="ARBA" id="ARBA00023043"/>
    </source>
</evidence>
<evidence type="ECO:0000313" key="4">
    <source>
        <dbReference type="EMBL" id="KAJ9554507.1"/>
    </source>
</evidence>
<protein>
    <submittedName>
        <fullName evidence="4">Uncharacterized protein</fullName>
    </submittedName>
</protein>
<evidence type="ECO:0000256" key="1">
    <source>
        <dbReference type="ARBA" id="ARBA00022737"/>
    </source>
</evidence>
<dbReference type="AlphaFoldDB" id="A0AA38WBN5"/>
<feature type="repeat" description="ANK" evidence="3">
    <location>
        <begin position="94"/>
        <end position="122"/>
    </location>
</feature>
<proteinExistence type="predicted"/>
<gene>
    <name evidence="4" type="ORF">OSB04_018552</name>
</gene>
<dbReference type="InterPro" id="IPR051165">
    <property type="entry name" value="Multifunctional_ANK_Repeat"/>
</dbReference>
<dbReference type="PROSITE" id="PS50088">
    <property type="entry name" value="ANK_REPEAT"/>
    <property type="match status" value="1"/>
</dbReference>
<keyword evidence="1" id="KW-0677">Repeat</keyword>
<evidence type="ECO:0000256" key="3">
    <source>
        <dbReference type="PROSITE-ProRule" id="PRU00023"/>
    </source>
</evidence>